<keyword evidence="3" id="KW-0436">Ligase</keyword>
<dbReference type="GO" id="GO:0044550">
    <property type="term" value="P:secondary metabolite biosynthetic process"/>
    <property type="evidence" value="ECO:0007669"/>
    <property type="project" value="TreeGrafter"/>
</dbReference>
<dbReference type="SUPFAM" id="SSF56801">
    <property type="entry name" value="Acetyl-CoA synthetase-like"/>
    <property type="match status" value="2"/>
</dbReference>
<dbReference type="SUPFAM" id="SSF52777">
    <property type="entry name" value="CoA-dependent acyltransferases"/>
    <property type="match status" value="3"/>
</dbReference>
<dbReference type="GO" id="GO:0016874">
    <property type="term" value="F:ligase activity"/>
    <property type="evidence" value="ECO:0007669"/>
    <property type="project" value="UniProtKB-KW"/>
</dbReference>
<feature type="region of interest" description="Disordered" evidence="4">
    <location>
        <begin position="1421"/>
        <end position="1444"/>
    </location>
</feature>
<dbReference type="InterPro" id="IPR036291">
    <property type="entry name" value="NAD(P)-bd_dom_sf"/>
</dbReference>
<name>A0AAD4KL73_9EURO</name>
<dbReference type="GO" id="GO:0043041">
    <property type="term" value="P:amino acid activation for nonribosomal peptide biosynthetic process"/>
    <property type="evidence" value="ECO:0007669"/>
    <property type="project" value="TreeGrafter"/>
</dbReference>
<feature type="compositionally biased region" description="Basic residues" evidence="4">
    <location>
        <begin position="1"/>
        <end position="14"/>
    </location>
</feature>
<accession>A0AAD4KL73</accession>
<evidence type="ECO:0000259" key="5">
    <source>
        <dbReference type="PROSITE" id="PS50075"/>
    </source>
</evidence>
<dbReference type="InterPro" id="IPR020845">
    <property type="entry name" value="AMP-binding_CS"/>
</dbReference>
<evidence type="ECO:0000256" key="4">
    <source>
        <dbReference type="SAM" id="MobiDB-lite"/>
    </source>
</evidence>
<feature type="compositionally biased region" description="Low complexity" evidence="4">
    <location>
        <begin position="2151"/>
        <end position="2172"/>
    </location>
</feature>
<dbReference type="InterPro" id="IPR020459">
    <property type="entry name" value="AMP-binding"/>
</dbReference>
<dbReference type="InterPro" id="IPR010071">
    <property type="entry name" value="AA_adenyl_dom"/>
</dbReference>
<evidence type="ECO:0000256" key="3">
    <source>
        <dbReference type="ARBA" id="ARBA00022598"/>
    </source>
</evidence>
<keyword evidence="1" id="KW-0596">Phosphopantetheine</keyword>
<dbReference type="InterPro" id="IPR023213">
    <property type="entry name" value="CAT-like_dom_sf"/>
</dbReference>
<dbReference type="GO" id="GO:0005737">
    <property type="term" value="C:cytoplasm"/>
    <property type="evidence" value="ECO:0007669"/>
    <property type="project" value="TreeGrafter"/>
</dbReference>
<dbReference type="FunFam" id="1.10.1200.10:FF:000005">
    <property type="entry name" value="Nonribosomal peptide synthetase 1"/>
    <property type="match status" value="1"/>
</dbReference>
<organism evidence="6 7">
    <name type="scientific">Talaromyces proteolyticus</name>
    <dbReference type="NCBI Taxonomy" id="1131652"/>
    <lineage>
        <taxon>Eukaryota</taxon>
        <taxon>Fungi</taxon>
        <taxon>Dikarya</taxon>
        <taxon>Ascomycota</taxon>
        <taxon>Pezizomycotina</taxon>
        <taxon>Eurotiomycetes</taxon>
        <taxon>Eurotiomycetidae</taxon>
        <taxon>Eurotiales</taxon>
        <taxon>Trichocomaceae</taxon>
        <taxon>Talaromyces</taxon>
        <taxon>Talaromyces sect. Bacilispori</taxon>
    </lineage>
</organism>
<dbReference type="PANTHER" id="PTHR45527:SF1">
    <property type="entry name" value="FATTY ACID SYNTHASE"/>
    <property type="match status" value="1"/>
</dbReference>
<dbReference type="Proteomes" id="UP001201262">
    <property type="component" value="Unassembled WGS sequence"/>
</dbReference>
<dbReference type="InterPro" id="IPR000873">
    <property type="entry name" value="AMP-dep_synth/lig_dom"/>
</dbReference>
<dbReference type="InterPro" id="IPR042099">
    <property type="entry name" value="ANL_N_sf"/>
</dbReference>
<dbReference type="Pfam" id="PF07993">
    <property type="entry name" value="NAD_binding_4"/>
    <property type="match status" value="1"/>
</dbReference>
<dbReference type="Pfam" id="PF00550">
    <property type="entry name" value="PP-binding"/>
    <property type="match status" value="2"/>
</dbReference>
<dbReference type="InterPro" id="IPR001242">
    <property type="entry name" value="Condensation_dom"/>
</dbReference>
<dbReference type="NCBIfam" id="TIGR01746">
    <property type="entry name" value="Thioester-redct"/>
    <property type="match status" value="1"/>
</dbReference>
<dbReference type="Pfam" id="PF00668">
    <property type="entry name" value="Condensation"/>
    <property type="match status" value="1"/>
</dbReference>
<dbReference type="GO" id="GO:0031177">
    <property type="term" value="F:phosphopantetheine binding"/>
    <property type="evidence" value="ECO:0007669"/>
    <property type="project" value="TreeGrafter"/>
</dbReference>
<dbReference type="Pfam" id="PF00501">
    <property type="entry name" value="AMP-binding"/>
    <property type="match status" value="2"/>
</dbReference>
<keyword evidence="7" id="KW-1185">Reference proteome</keyword>
<dbReference type="Gene3D" id="3.30.559.10">
    <property type="entry name" value="Chloramphenicol acetyltransferase-like domain"/>
    <property type="match status" value="1"/>
</dbReference>
<dbReference type="InterPro" id="IPR009081">
    <property type="entry name" value="PP-bd_ACP"/>
</dbReference>
<dbReference type="FunFam" id="3.30.300.30:FF:000015">
    <property type="entry name" value="Nonribosomal peptide synthase SidD"/>
    <property type="match status" value="2"/>
</dbReference>
<reference evidence="6" key="1">
    <citation type="submission" date="2021-12" db="EMBL/GenBank/DDBJ databases">
        <title>Convergent genome expansion in fungi linked to evolution of root-endophyte symbiosis.</title>
        <authorList>
            <consortium name="DOE Joint Genome Institute"/>
            <person name="Ke Y.-H."/>
            <person name="Bonito G."/>
            <person name="Liao H.-L."/>
            <person name="Looney B."/>
            <person name="Rojas-Flechas A."/>
            <person name="Nash J."/>
            <person name="Hameed K."/>
            <person name="Schadt C."/>
            <person name="Martin F."/>
            <person name="Crous P.W."/>
            <person name="Miettinen O."/>
            <person name="Magnuson J.K."/>
            <person name="Labbe J."/>
            <person name="Jacobson D."/>
            <person name="Doktycz M.J."/>
            <person name="Veneault-Fourrey C."/>
            <person name="Kuo A."/>
            <person name="Mondo S."/>
            <person name="Calhoun S."/>
            <person name="Riley R."/>
            <person name="Ohm R."/>
            <person name="LaButti K."/>
            <person name="Andreopoulos B."/>
            <person name="Pangilinan J."/>
            <person name="Nolan M."/>
            <person name="Tritt A."/>
            <person name="Clum A."/>
            <person name="Lipzen A."/>
            <person name="Daum C."/>
            <person name="Barry K."/>
            <person name="Grigoriev I.V."/>
            <person name="Vilgalys R."/>
        </authorList>
    </citation>
    <scope>NUCLEOTIDE SEQUENCE</scope>
    <source>
        <strain evidence="6">PMI_201</strain>
    </source>
</reference>
<evidence type="ECO:0000313" key="7">
    <source>
        <dbReference type="Proteomes" id="UP001201262"/>
    </source>
</evidence>
<comment type="caution">
    <text evidence="6">The sequence shown here is derived from an EMBL/GenBank/DDBJ whole genome shotgun (WGS) entry which is preliminary data.</text>
</comment>
<dbReference type="InterPro" id="IPR013120">
    <property type="entry name" value="FAR_NAD-bd"/>
</dbReference>
<dbReference type="EMBL" id="JAJTJA010000009">
    <property type="protein sequence ID" value="KAH8693844.1"/>
    <property type="molecule type" value="Genomic_DNA"/>
</dbReference>
<feature type="domain" description="Carrier" evidence="5">
    <location>
        <begin position="888"/>
        <end position="964"/>
    </location>
</feature>
<dbReference type="Gene3D" id="3.30.300.30">
    <property type="match status" value="2"/>
</dbReference>
<dbReference type="PANTHER" id="PTHR45527">
    <property type="entry name" value="NONRIBOSOMAL PEPTIDE SYNTHETASE"/>
    <property type="match status" value="1"/>
</dbReference>
<dbReference type="NCBIfam" id="TIGR01733">
    <property type="entry name" value="AA-adenyl-dom"/>
    <property type="match status" value="2"/>
</dbReference>
<dbReference type="RefSeq" id="XP_046069514.1">
    <property type="nucleotide sequence ID" value="XM_046222216.1"/>
</dbReference>
<evidence type="ECO:0000256" key="2">
    <source>
        <dbReference type="ARBA" id="ARBA00022553"/>
    </source>
</evidence>
<gene>
    <name evidence="6" type="ORF">BGW36DRAFT_463487</name>
</gene>
<feature type="region of interest" description="Disordered" evidence="4">
    <location>
        <begin position="2130"/>
        <end position="2178"/>
    </location>
</feature>
<dbReference type="SUPFAM" id="SSF47336">
    <property type="entry name" value="ACP-like"/>
    <property type="match status" value="2"/>
</dbReference>
<dbReference type="PROSITE" id="PS50075">
    <property type="entry name" value="CARRIER"/>
    <property type="match status" value="2"/>
</dbReference>
<dbReference type="InterPro" id="IPR045851">
    <property type="entry name" value="AMP-bd_C_sf"/>
</dbReference>
<dbReference type="FunFam" id="3.40.50.12780:FF:000014">
    <property type="entry name" value="Nonribosomal peptide synthetase 1"/>
    <property type="match status" value="2"/>
</dbReference>
<dbReference type="FunFam" id="3.40.50.980:FF:000001">
    <property type="entry name" value="Non-ribosomal peptide synthetase"/>
    <property type="match status" value="2"/>
</dbReference>
<dbReference type="Gene3D" id="3.40.50.12780">
    <property type="entry name" value="N-terminal domain of ligase-like"/>
    <property type="match status" value="2"/>
</dbReference>
<evidence type="ECO:0000313" key="6">
    <source>
        <dbReference type="EMBL" id="KAH8693844.1"/>
    </source>
</evidence>
<dbReference type="PRINTS" id="PR00154">
    <property type="entry name" value="AMPBINDING"/>
</dbReference>
<dbReference type="Gene3D" id="3.30.559.30">
    <property type="entry name" value="Nonribosomal peptide synthetase, condensation domain"/>
    <property type="match status" value="2"/>
</dbReference>
<dbReference type="SUPFAM" id="SSF51735">
    <property type="entry name" value="NAD(P)-binding Rossmann-fold domains"/>
    <property type="match status" value="1"/>
</dbReference>
<dbReference type="InterPro" id="IPR010080">
    <property type="entry name" value="Thioester_reductase-like_dom"/>
</dbReference>
<dbReference type="Gene3D" id="1.10.1200.10">
    <property type="entry name" value="ACP-like"/>
    <property type="match status" value="1"/>
</dbReference>
<dbReference type="GeneID" id="70252503"/>
<dbReference type="PROSITE" id="PS00455">
    <property type="entry name" value="AMP_BINDING"/>
    <property type="match status" value="2"/>
</dbReference>
<keyword evidence="2" id="KW-0597">Phosphoprotein</keyword>
<feature type="region of interest" description="Disordered" evidence="4">
    <location>
        <begin position="1"/>
        <end position="28"/>
    </location>
</feature>
<dbReference type="InterPro" id="IPR036736">
    <property type="entry name" value="ACP-like_sf"/>
</dbReference>
<feature type="compositionally biased region" description="Polar residues" evidence="4">
    <location>
        <begin position="2136"/>
        <end position="2150"/>
    </location>
</feature>
<evidence type="ECO:0000256" key="1">
    <source>
        <dbReference type="ARBA" id="ARBA00022450"/>
    </source>
</evidence>
<sequence length="2598" mass="283628">MLHSRRSKFQRLRSIKSSISDSHRSASDVVRPSVIGSDHHFIPPVLPDPKDIVSLPVQPVPAKDDEKTAWSRHLEGASLNSFPRQLSVSVADQVPRPLATITGGSCEVNDAEMSSQQAAGLVSAAWAIVLSSHSESTEALFGLQYINSPQTSSSMLPVRVQVDRFQLVSQFIPYVREWSDRVISSQLNLDEIRSLNAGAEVAAGFQTVIHFLEGRPEWHYQSGSPNYGDKPEESSQYSLVIHCSRYGGALSFLAEFNQTILPASTVRLLIDGLEHAVWQLINGRDDQALRLASLEQLGPHARRQLLRYNRPLTPKLNSFAHDIIEQQVSKLPQAAAIDAWDGQLSYSQLWERSMALARHLQQLGVGPGVLVPLIFEKSSKSVIAMLAVLQAGGATVALDPNVPVARQHAIIRDVGAFVVITSSTHRDKAPSHITTASPKYNVVLDDDLLRQLAGATESELIQHTPVSTPDDPAYVMFTSGSTGKPKGVVVSHSAFVSSSAGYSKAIYLTSPRSRVLQYSSFTFDASMLEILTTLTIGACICIPSEEDRLNDLAKCIVSFGVNWAILTPSVASLLDPKDVPGLEVITMAGEALPSHLADRWAGHAKTINAYGPAEASILTVISEPRIAGSGPVYLGRPPNCAVWLVDTDNFKQLVPFNTVGEIVLEGPGLATGYLNNRELTEAAFVEDPEFLRPIVGASTGGTVPRVYRTGDLGRMHADGVIEFLGRKDAQVKIRGQRIELGEIESNIKQILGDDSLEIVVEVLRPGSKDQKNDKDFAGVMVLTCFACKKTTLPPDANGLVFFGDRKDPGNLATGISERMKRTMERLTGVLPTYMIPKVVLPCQAIPRTSSGKTDRKLLRDIGAKMSTDMLLTLGVPPAPAAAISDPIEALSETERILQGIWAKLLGLPQQSIGPNDDFFELGADSMVAIKMVAACRKAGLKITYATIFSRPGLRDMAAVCERPKEATSNGLTASHQGPAPVPSQIHPFSMLKPQDIPELTEEAATQCNMSKDAIEDLYPCTHLQEGLMAVNLTRPGAYTAQMVHELPRGTDMVRFRHIWEEIYETCRILRSRFVMTLAGSLQAVIKGRIQWNAADDLESYLKRDEEEPMLPGVALSRFAIITGADGHATHFVWTLQHMLYDGWTLGLLVRKANAMYRGSKFSIVDGFCHFVAYTQSLDKDSLERYWQQELEDAPASTFPVASRPGYQSIARTVIRDRLEFGGSPPAGLTLPSLIRAAWVIMISHFSQTNDVVFGAIVSGRSTPMPNIELTAGPVIATVPVRLRVRPDQRVLDFLRHVQNHSIQMLQYEQAGIQRIRQLNSHTKRGCDFQNLLAVQFDWEEDNGLLGKPQYREEFTTYPVTCEVRLVQNGKAIEFATHVDEEVTSRLVVAQAISQVKTILRQLVGLSAESATTLSQIKVDEEYGEYEDDDKAPTEESMPISSISSSPQLPLPVTVRACIHDLIGEVVERQPNAEALYSSRLSVSYWELDDFSTRLAAHLISVGVAAGSLVSLCFEKSVWTVVAMLAVLKAGAVFVALDPNQPLSRLKSIVQDAEASVLLTSRLHARVTILPVANVIVVEKALLQRLTRPEEQGISLTNRASPDDLAYLIYTSGSTGKPKGVMVSHSAYVSGALEHGPRQGIRQQQSRVLQFASHSFDASLVEILTTLLHGGTVCVASDKERLEDVHGFMQRAQIDYAVLTPSVVRLLRPADLPLLRTLVLVGEAADDGLVKRWLDAAVEVFNGYGPSECSIVLAVQKMVPGMNACNIGLPVAARAWVVNPNNVNELLQDGEDGELLVEGPTLARGYLNNREATESAFIWNPAWAVKEGEENCDRRMYRTGDLVRRSPDGSLYYIGRKDLQVKVNGQRIELGEIEAHLFRCSRVKNGLVLFPSSGNFAKQVTAVLELEGSDYNFSEQVVHIQNDLSTRIPSAGVPKHWLDIHTLSDDGLPLLPSGKVDRHTVTSWLIKHVSSGADLFVGTPEAALEREIAAATIQTSEKPAAELAAKVSSMLRGGRSLALQHGEGFRDAILSQSGLDSLDMMSLIHYLSGRYQVHVSMQLLMDKSTTIRKLAHLITESRSSGRENPTSVIATAPPIDIMAEINKYDARVAAVQLSSPVLGSKLFEETLNNRNARHKSSSSGHSLDPSRLQQRSRNSSHGQSSPSSSGSSSSSSGFNILTGSTTDSKPAMSSLLKPDHLTVLVTGAAGFIGTQIIRQLLEKPTVAQVIALVRDDEFQSARARTIDAAQKALWWTDLHAEKLEVWAGDLSKPHLGLDASRWELLNTSDSDKRVDAIVHAGAAVTWTRSYADLEAVNIGSSVELLQLAVSASRPRLVYVSGGRQWQSEHEHDEDVVLSLANDMGYSLTKFVAEAVIRRAALRTSPGGNNISIIKPGLVIGTAQEGVANIDDYLWRLTAANIAIGAFDGAQAHEWLHLSDATALARLVVDTAINPGLDQVPVQYTRDGMTWGALWDVIRNMGYQLEAQSTAQWHAAIRSDLITRREQHPLWPLSHLFGEEAEDSDSTAKSLATADEVPVPPLHLRIAVIKNVEFLAQIGFLPASPRSQIHGPRSLLGRPFSRSRSSAEAAGYFGANINAPMIIT</sequence>
<dbReference type="Gene3D" id="3.40.50.720">
    <property type="entry name" value="NAD(P)-binding Rossmann-like Domain"/>
    <property type="match status" value="1"/>
</dbReference>
<dbReference type="CDD" id="cd19545">
    <property type="entry name" value="FUM14_C_NRPS-like"/>
    <property type="match status" value="1"/>
</dbReference>
<proteinExistence type="predicted"/>
<feature type="domain" description="Carrier" evidence="5">
    <location>
        <begin position="1993"/>
        <end position="2077"/>
    </location>
</feature>
<dbReference type="CDD" id="cd05918">
    <property type="entry name" value="A_NRPS_SidN3_like"/>
    <property type="match status" value="2"/>
</dbReference>
<protein>
    <recommendedName>
        <fullName evidence="5">Carrier domain-containing protein</fullName>
    </recommendedName>
</protein>